<reference evidence="8" key="1">
    <citation type="submission" date="2022-08" db="EMBL/GenBank/DDBJ databases">
        <title>Polycladomyces zharkentsis sp. nov., a novel thermophilic CMC and starch-degrading bacterium isolated from a geothermal spring in Kazakhstan.</title>
        <authorList>
            <person name="Mashzhan A."/>
            <person name="Kistaubaeva A."/>
            <person name="Javier-Lopez R."/>
            <person name="Birkeland N.-K."/>
        </authorList>
    </citation>
    <scope>NUCLEOTIDE SEQUENCE</scope>
    <source>
        <strain evidence="8">KSR 13</strain>
    </source>
</reference>
<evidence type="ECO:0000256" key="3">
    <source>
        <dbReference type="ARBA" id="ARBA00022692"/>
    </source>
</evidence>
<protein>
    <submittedName>
        <fullName evidence="8">Mechanosensitive ion channel family protein</fullName>
    </submittedName>
</protein>
<feature type="domain" description="Mechanosensitive ion channel MscS" evidence="7">
    <location>
        <begin position="133"/>
        <end position="200"/>
    </location>
</feature>
<comment type="subcellular location">
    <subcellularLocation>
        <location evidence="1">Membrane</location>
        <topology evidence="1">Multi-pass membrane protein</topology>
    </subcellularLocation>
</comment>
<dbReference type="InterPro" id="IPR011014">
    <property type="entry name" value="MscS_channel_TM-2"/>
</dbReference>
<evidence type="ECO:0000256" key="1">
    <source>
        <dbReference type="ARBA" id="ARBA00004141"/>
    </source>
</evidence>
<dbReference type="InterPro" id="IPR023408">
    <property type="entry name" value="MscS_beta-dom_sf"/>
</dbReference>
<feature type="transmembrane region" description="Helical" evidence="6">
    <location>
        <begin position="91"/>
        <end position="110"/>
    </location>
</feature>
<comment type="caution">
    <text evidence="8">The sequence shown here is derived from an EMBL/GenBank/DDBJ whole genome shotgun (WGS) entry which is preliminary data.</text>
</comment>
<comment type="similarity">
    <text evidence="2">Belongs to the MscS (TC 1.A.23) family.</text>
</comment>
<dbReference type="SUPFAM" id="SSF82861">
    <property type="entry name" value="Mechanosensitive channel protein MscS (YggB), transmembrane region"/>
    <property type="match status" value="1"/>
</dbReference>
<evidence type="ECO:0000259" key="7">
    <source>
        <dbReference type="Pfam" id="PF00924"/>
    </source>
</evidence>
<dbReference type="Proteomes" id="UP001174196">
    <property type="component" value="Unassembled WGS sequence"/>
</dbReference>
<organism evidence="8 9">
    <name type="scientific">Polycladomyces subterraneus</name>
    <dbReference type="NCBI Taxonomy" id="1016997"/>
    <lineage>
        <taxon>Bacteria</taxon>
        <taxon>Bacillati</taxon>
        <taxon>Bacillota</taxon>
        <taxon>Bacilli</taxon>
        <taxon>Bacillales</taxon>
        <taxon>Thermoactinomycetaceae</taxon>
        <taxon>Polycladomyces</taxon>
    </lineage>
</organism>
<dbReference type="Gene3D" id="1.10.287.1260">
    <property type="match status" value="1"/>
</dbReference>
<sequence length="276" mass="31205">MESGLKDINPWRRIAIVTVILVVLSIIFDLAHDISVTNFVPVQYRPFVKWGIVILWFIIGVWLLKHLNYILMNTPLSRHVDPRTSRLISRFVTAIGYIFIVIVGLSLLHINLSNILVGGAVTGVIVGIAAQSTLSNLFAGIVLLTVRPFSVGQFITLRTYLFGGIEYRGTVIDVNWYYTVLIDKDQKRILPNSSVIVSAITLNPQERKQVYIVPIPYSVSQKEVKEALSADTDGRAMINIREFMTDAYNLEIHLPSDMDPDLIRKTLAKYRQKHSL</sequence>
<dbReference type="SUPFAM" id="SSF50182">
    <property type="entry name" value="Sm-like ribonucleoproteins"/>
    <property type="match status" value="1"/>
</dbReference>
<dbReference type="Pfam" id="PF00924">
    <property type="entry name" value="MS_channel_2nd"/>
    <property type="match status" value="1"/>
</dbReference>
<keyword evidence="9" id="KW-1185">Reference proteome</keyword>
<name>A0ABT8IMK9_9BACL</name>
<dbReference type="InterPro" id="IPR010920">
    <property type="entry name" value="LSM_dom_sf"/>
</dbReference>
<dbReference type="Gene3D" id="2.30.30.60">
    <property type="match status" value="1"/>
</dbReference>
<dbReference type="PANTHER" id="PTHR30221:SF1">
    <property type="entry name" value="SMALL-CONDUCTANCE MECHANOSENSITIVE CHANNEL"/>
    <property type="match status" value="1"/>
</dbReference>
<accession>A0ABT8IMK9</accession>
<dbReference type="EMBL" id="JANRHH010000035">
    <property type="protein sequence ID" value="MDN4594035.1"/>
    <property type="molecule type" value="Genomic_DNA"/>
</dbReference>
<keyword evidence="3 6" id="KW-0812">Transmembrane</keyword>
<evidence type="ECO:0000313" key="9">
    <source>
        <dbReference type="Proteomes" id="UP001174196"/>
    </source>
</evidence>
<feature type="transmembrane region" description="Helical" evidence="6">
    <location>
        <begin position="50"/>
        <end position="71"/>
    </location>
</feature>
<dbReference type="RefSeq" id="WP_301238715.1">
    <property type="nucleotide sequence ID" value="NZ_JANRHH010000035.1"/>
</dbReference>
<evidence type="ECO:0000256" key="4">
    <source>
        <dbReference type="ARBA" id="ARBA00022989"/>
    </source>
</evidence>
<keyword evidence="5 6" id="KW-0472">Membrane</keyword>
<dbReference type="InterPro" id="IPR006685">
    <property type="entry name" value="MscS_channel_2nd"/>
</dbReference>
<feature type="transmembrane region" description="Helical" evidence="6">
    <location>
        <begin position="12"/>
        <end position="30"/>
    </location>
</feature>
<proteinExistence type="inferred from homology"/>
<evidence type="ECO:0000256" key="2">
    <source>
        <dbReference type="ARBA" id="ARBA00008017"/>
    </source>
</evidence>
<gene>
    <name evidence="8" type="ORF">NWF35_08990</name>
</gene>
<feature type="transmembrane region" description="Helical" evidence="6">
    <location>
        <begin position="116"/>
        <end position="144"/>
    </location>
</feature>
<evidence type="ECO:0000256" key="5">
    <source>
        <dbReference type="ARBA" id="ARBA00023136"/>
    </source>
</evidence>
<evidence type="ECO:0000313" key="8">
    <source>
        <dbReference type="EMBL" id="MDN4594035.1"/>
    </source>
</evidence>
<keyword evidence="4 6" id="KW-1133">Transmembrane helix</keyword>
<dbReference type="PANTHER" id="PTHR30221">
    <property type="entry name" value="SMALL-CONDUCTANCE MECHANOSENSITIVE CHANNEL"/>
    <property type="match status" value="1"/>
</dbReference>
<evidence type="ECO:0000256" key="6">
    <source>
        <dbReference type="SAM" id="Phobius"/>
    </source>
</evidence>
<dbReference type="InterPro" id="IPR045275">
    <property type="entry name" value="MscS_archaea/bacteria_type"/>
</dbReference>